<name>A0ABP8NYD4_9NOCA</name>
<dbReference type="EMBL" id="BAABFB010000022">
    <property type="protein sequence ID" value="GAA4474197.1"/>
    <property type="molecule type" value="Genomic_DNA"/>
</dbReference>
<comment type="caution">
    <text evidence="2">The sequence shown here is derived from an EMBL/GenBank/DDBJ whole genome shotgun (WGS) entry which is preliminary data.</text>
</comment>
<evidence type="ECO:0000256" key="1">
    <source>
        <dbReference type="SAM" id="MobiDB-lite"/>
    </source>
</evidence>
<accession>A0ABP8NYD4</accession>
<feature type="region of interest" description="Disordered" evidence="1">
    <location>
        <begin position="1"/>
        <end position="41"/>
    </location>
</feature>
<gene>
    <name evidence="2" type="ORF">GCM10023094_09380</name>
</gene>
<proteinExistence type="predicted"/>
<feature type="compositionally biased region" description="Polar residues" evidence="1">
    <location>
        <begin position="68"/>
        <end position="84"/>
    </location>
</feature>
<protein>
    <submittedName>
        <fullName evidence="2">Uncharacterized protein</fullName>
    </submittedName>
</protein>
<dbReference type="Proteomes" id="UP001501183">
    <property type="component" value="Unassembled WGS sequence"/>
</dbReference>
<keyword evidence="3" id="KW-1185">Reference proteome</keyword>
<organism evidence="2 3">
    <name type="scientific">Rhodococcus olei</name>
    <dbReference type="NCBI Taxonomy" id="2161675"/>
    <lineage>
        <taxon>Bacteria</taxon>
        <taxon>Bacillati</taxon>
        <taxon>Actinomycetota</taxon>
        <taxon>Actinomycetes</taxon>
        <taxon>Mycobacteriales</taxon>
        <taxon>Nocardiaceae</taxon>
        <taxon>Rhodococcus</taxon>
    </lineage>
</organism>
<reference evidence="3" key="1">
    <citation type="journal article" date="2019" name="Int. J. Syst. Evol. Microbiol.">
        <title>The Global Catalogue of Microorganisms (GCM) 10K type strain sequencing project: providing services to taxonomists for standard genome sequencing and annotation.</title>
        <authorList>
            <consortium name="The Broad Institute Genomics Platform"/>
            <consortium name="The Broad Institute Genome Sequencing Center for Infectious Disease"/>
            <person name="Wu L."/>
            <person name="Ma J."/>
        </authorList>
    </citation>
    <scope>NUCLEOTIDE SEQUENCE [LARGE SCALE GENOMIC DNA]</scope>
    <source>
        <strain evidence="3">JCM 32206</strain>
    </source>
</reference>
<feature type="region of interest" description="Disordered" evidence="1">
    <location>
        <begin position="59"/>
        <end position="84"/>
    </location>
</feature>
<feature type="compositionally biased region" description="Basic and acidic residues" evidence="1">
    <location>
        <begin position="1"/>
        <end position="14"/>
    </location>
</feature>
<evidence type="ECO:0000313" key="2">
    <source>
        <dbReference type="EMBL" id="GAA4474197.1"/>
    </source>
</evidence>
<evidence type="ECO:0000313" key="3">
    <source>
        <dbReference type="Proteomes" id="UP001501183"/>
    </source>
</evidence>
<sequence>MRPVHDRDQRKDEDPVQVAGLHRRRDTQHVRETTNAPSNGIGGAFARLRLMQAMWTNRSARRAPEAVGQTSAGGFTSGRSSTQISGREKLIELPLICVDAGELVQIDRIETVGRGSNR</sequence>